<name>A0ABQ8L5L5_LABRO</name>
<evidence type="ECO:0000313" key="1">
    <source>
        <dbReference type="EMBL" id="KAI2644923.1"/>
    </source>
</evidence>
<gene>
    <name evidence="1" type="ORF">H4Q32_024093</name>
</gene>
<protein>
    <submittedName>
        <fullName evidence="1">ATP synthase subunit alpha, sodium ion specific</fullName>
    </submittedName>
</protein>
<proteinExistence type="predicted"/>
<reference evidence="1 2" key="1">
    <citation type="submission" date="2022-01" db="EMBL/GenBank/DDBJ databases">
        <title>A high-quality chromosome-level genome assembly of rohu carp, Labeo rohita.</title>
        <authorList>
            <person name="Arick M.A. II"/>
            <person name="Hsu C.-Y."/>
            <person name="Magbanua Z."/>
            <person name="Pechanova O."/>
            <person name="Grover C."/>
            <person name="Miller E."/>
            <person name="Thrash A."/>
            <person name="Ezzel L."/>
            <person name="Alam S."/>
            <person name="Benzie J."/>
            <person name="Hamilton M."/>
            <person name="Karsi A."/>
            <person name="Lawrence M.L."/>
            <person name="Peterson D.G."/>
        </authorList>
    </citation>
    <scope>NUCLEOTIDE SEQUENCE [LARGE SCALE GENOMIC DNA]</scope>
    <source>
        <strain evidence="2">BAU-BD-2019</strain>
        <tissue evidence="1">Blood</tissue>
    </source>
</reference>
<comment type="caution">
    <text evidence="1">The sequence shown here is derived from an EMBL/GenBank/DDBJ whole genome shotgun (WGS) entry which is preliminary data.</text>
</comment>
<evidence type="ECO:0000313" key="2">
    <source>
        <dbReference type="Proteomes" id="UP000830375"/>
    </source>
</evidence>
<keyword evidence="2" id="KW-1185">Reference proteome</keyword>
<dbReference type="EMBL" id="JACTAM010002389">
    <property type="protein sequence ID" value="KAI2644923.1"/>
    <property type="molecule type" value="Genomic_DNA"/>
</dbReference>
<dbReference type="Proteomes" id="UP000830375">
    <property type="component" value="Unassembled WGS sequence"/>
</dbReference>
<organism evidence="1 2">
    <name type="scientific">Labeo rohita</name>
    <name type="common">Indian major carp</name>
    <name type="synonym">Cyprinus rohita</name>
    <dbReference type="NCBI Taxonomy" id="84645"/>
    <lineage>
        <taxon>Eukaryota</taxon>
        <taxon>Metazoa</taxon>
        <taxon>Chordata</taxon>
        <taxon>Craniata</taxon>
        <taxon>Vertebrata</taxon>
        <taxon>Euteleostomi</taxon>
        <taxon>Actinopterygii</taxon>
        <taxon>Neopterygii</taxon>
        <taxon>Teleostei</taxon>
        <taxon>Ostariophysi</taxon>
        <taxon>Cypriniformes</taxon>
        <taxon>Cyprinidae</taxon>
        <taxon>Labeoninae</taxon>
        <taxon>Labeonini</taxon>
        <taxon>Labeo</taxon>
    </lineage>
</organism>
<accession>A0ABQ8L5L5</accession>
<sequence>MENIWLDGIRRNLNKVKDARVIQEVISFTGEETDFMQGYIRKVEEEAHCCFKSSVSTGKNYFYFACERSTKPSGKSKGEPTKTRANSCKAYVSFKLIKDGSFTGAVVNRMLQHSGHDVCNKQEGIKNRVDPELLAFIEIWLGQGLSISETLLKCVDWAEHHGHMDKYNRRYYVTPEDIRLIKKTVNALSFPDAKDCVSVDKLVASELQENICYYQPLSEDQPLIIVVQTPWQNTRFGCYHSIEWALSVIISSLIWARRGLLRLLVGSEGCYSPSKWLITARKYDGEITTCVPAGAIVSPMPSTPRGPMTSELVH</sequence>